<organism evidence="2 3">
    <name type="scientific">Bacteroides fragilis str. 3988T(B)14</name>
    <dbReference type="NCBI Taxonomy" id="1339315"/>
    <lineage>
        <taxon>Bacteria</taxon>
        <taxon>Pseudomonadati</taxon>
        <taxon>Bacteroidota</taxon>
        <taxon>Bacteroidia</taxon>
        <taxon>Bacteroidales</taxon>
        <taxon>Bacteroidaceae</taxon>
        <taxon>Bacteroides</taxon>
    </lineage>
</organism>
<dbReference type="PATRIC" id="fig|1339315.3.peg.3451"/>
<dbReference type="Gene3D" id="1.10.260.40">
    <property type="entry name" value="lambda repressor-like DNA-binding domains"/>
    <property type="match status" value="1"/>
</dbReference>
<dbReference type="SMART" id="SM00530">
    <property type="entry name" value="HTH_XRE"/>
    <property type="match status" value="1"/>
</dbReference>
<protein>
    <submittedName>
        <fullName evidence="2">Helix-turn-helix family protein</fullName>
    </submittedName>
</protein>
<dbReference type="CDD" id="cd00093">
    <property type="entry name" value="HTH_XRE"/>
    <property type="match status" value="1"/>
</dbReference>
<gene>
    <name evidence="2" type="ORF">M124_2763</name>
</gene>
<evidence type="ECO:0000313" key="3">
    <source>
        <dbReference type="Proteomes" id="UP000020529"/>
    </source>
</evidence>
<evidence type="ECO:0000259" key="1">
    <source>
        <dbReference type="PROSITE" id="PS50943"/>
    </source>
</evidence>
<dbReference type="Pfam" id="PF13443">
    <property type="entry name" value="HTH_26"/>
    <property type="match status" value="1"/>
</dbReference>
<dbReference type="PROSITE" id="PS50943">
    <property type="entry name" value="HTH_CROC1"/>
    <property type="match status" value="1"/>
</dbReference>
<comment type="caution">
    <text evidence="2">The sequence shown here is derived from an EMBL/GenBank/DDBJ whole genome shotgun (WGS) entry which is preliminary data.</text>
</comment>
<dbReference type="SUPFAM" id="SSF47413">
    <property type="entry name" value="lambda repressor-like DNA-binding domains"/>
    <property type="match status" value="1"/>
</dbReference>
<dbReference type="EMBL" id="JGCY01000356">
    <property type="protein sequence ID" value="EXY73616.1"/>
    <property type="molecule type" value="Genomic_DNA"/>
</dbReference>
<reference evidence="2 3" key="1">
    <citation type="submission" date="2014-02" db="EMBL/GenBank/DDBJ databases">
        <authorList>
            <person name="Sears C."/>
            <person name="Carroll K."/>
            <person name="Sack B.R."/>
            <person name="Qadri F."/>
            <person name="Myers L.L."/>
            <person name="Chung G.-T."/>
            <person name="Escheverria P."/>
            <person name="Fraser C.M."/>
            <person name="Sadzewicz L."/>
            <person name="Shefchek K.A."/>
            <person name="Tallon L."/>
            <person name="Das S.P."/>
            <person name="Daugherty S."/>
            <person name="Mongodin E.F."/>
        </authorList>
    </citation>
    <scope>NUCLEOTIDE SEQUENCE [LARGE SCALE GENOMIC DNA]</scope>
    <source>
        <strain evidence="3">3988T(B)14</strain>
    </source>
</reference>
<name>A0A015TSM9_BACFG</name>
<dbReference type="InterPro" id="IPR010982">
    <property type="entry name" value="Lambda_DNA-bd_dom_sf"/>
</dbReference>
<dbReference type="Proteomes" id="UP000020529">
    <property type="component" value="Unassembled WGS sequence"/>
</dbReference>
<dbReference type="RefSeq" id="WP_022347695.1">
    <property type="nucleotide sequence ID" value="NZ_JGCY01000356.1"/>
</dbReference>
<dbReference type="GO" id="GO:0003677">
    <property type="term" value="F:DNA binding"/>
    <property type="evidence" value="ECO:0007669"/>
    <property type="project" value="InterPro"/>
</dbReference>
<proteinExistence type="predicted"/>
<evidence type="ECO:0000313" key="2">
    <source>
        <dbReference type="EMBL" id="EXY73616.1"/>
    </source>
</evidence>
<sequence>MKKSNIYIGEVIKQVIAEKQVTKAELARRLGIKPQSVDYLLTRKSIDTDTLYSLSLALDYDFAVLYSIKKEHALATDEESPFKVGNAKISLEIELRPDEMLKLNLKQKIADLLEGKGK</sequence>
<dbReference type="AlphaFoldDB" id="A0A015TSM9"/>
<accession>A0A015TSM9</accession>
<feature type="domain" description="HTH cro/C1-type" evidence="1">
    <location>
        <begin position="12"/>
        <end position="65"/>
    </location>
</feature>
<dbReference type="InterPro" id="IPR001387">
    <property type="entry name" value="Cro/C1-type_HTH"/>
</dbReference>